<dbReference type="CDD" id="cd17323">
    <property type="entry name" value="MFS_Tpo1_MDR_like"/>
    <property type="match status" value="1"/>
</dbReference>
<dbReference type="AlphaFoldDB" id="A0AAN6IV67"/>
<name>A0AAN6IV67_EXODE</name>
<feature type="transmembrane region" description="Helical" evidence="5">
    <location>
        <begin position="377"/>
        <end position="399"/>
    </location>
</feature>
<feature type="transmembrane region" description="Helical" evidence="5">
    <location>
        <begin position="315"/>
        <end position="336"/>
    </location>
</feature>
<keyword evidence="3 5" id="KW-1133">Transmembrane helix</keyword>
<dbReference type="SUPFAM" id="SSF103473">
    <property type="entry name" value="MFS general substrate transporter"/>
    <property type="match status" value="1"/>
</dbReference>
<evidence type="ECO:0000256" key="5">
    <source>
        <dbReference type="SAM" id="Phobius"/>
    </source>
</evidence>
<gene>
    <name evidence="7" type="ORF">HRR80_004039</name>
</gene>
<keyword evidence="4 5" id="KW-0472">Membrane</keyword>
<dbReference type="FunFam" id="1.20.1250.20:FF:000011">
    <property type="entry name" value="MFS multidrug transporter, putative"/>
    <property type="match status" value="1"/>
</dbReference>
<accession>A0AAN6IV67</accession>
<evidence type="ECO:0000256" key="1">
    <source>
        <dbReference type="ARBA" id="ARBA00004141"/>
    </source>
</evidence>
<dbReference type="Proteomes" id="UP001161757">
    <property type="component" value="Unassembled WGS sequence"/>
</dbReference>
<evidence type="ECO:0000259" key="6">
    <source>
        <dbReference type="PROSITE" id="PS50850"/>
    </source>
</evidence>
<feature type="transmembrane region" description="Helical" evidence="5">
    <location>
        <begin position="284"/>
        <end position="303"/>
    </location>
</feature>
<keyword evidence="2 5" id="KW-0812">Transmembrane</keyword>
<protein>
    <recommendedName>
        <fullName evidence="6">Major facilitator superfamily (MFS) profile domain-containing protein</fullName>
    </recommendedName>
</protein>
<feature type="transmembrane region" description="Helical" evidence="5">
    <location>
        <begin position="100"/>
        <end position="125"/>
    </location>
</feature>
<evidence type="ECO:0000256" key="4">
    <source>
        <dbReference type="ARBA" id="ARBA00023136"/>
    </source>
</evidence>
<dbReference type="Gene3D" id="1.20.1250.20">
    <property type="entry name" value="MFS general substrate transporter like domains"/>
    <property type="match status" value="1"/>
</dbReference>
<comment type="subcellular location">
    <subcellularLocation>
        <location evidence="1">Membrane</location>
        <topology evidence="1">Multi-pass membrane protein</topology>
    </subcellularLocation>
</comment>
<evidence type="ECO:0000313" key="7">
    <source>
        <dbReference type="EMBL" id="KAJ8992145.1"/>
    </source>
</evidence>
<evidence type="ECO:0000256" key="3">
    <source>
        <dbReference type="ARBA" id="ARBA00022989"/>
    </source>
</evidence>
<dbReference type="PROSITE" id="PS50850">
    <property type="entry name" value="MFS"/>
    <property type="match status" value="1"/>
</dbReference>
<feature type="transmembrane region" description="Helical" evidence="5">
    <location>
        <begin position="44"/>
        <end position="65"/>
    </location>
</feature>
<feature type="transmembrane region" description="Helical" evidence="5">
    <location>
        <begin position="343"/>
        <end position="365"/>
    </location>
</feature>
<dbReference type="GO" id="GO:0005886">
    <property type="term" value="C:plasma membrane"/>
    <property type="evidence" value="ECO:0007669"/>
    <property type="project" value="TreeGrafter"/>
</dbReference>
<reference evidence="7" key="1">
    <citation type="submission" date="2023-01" db="EMBL/GenBank/DDBJ databases">
        <title>Exophiala dermititidis isolated from Cystic Fibrosis Patient.</title>
        <authorList>
            <person name="Kurbessoian T."/>
            <person name="Crocker A."/>
            <person name="Murante D."/>
            <person name="Hogan D.A."/>
            <person name="Stajich J.E."/>
        </authorList>
    </citation>
    <scope>NUCLEOTIDE SEQUENCE</scope>
    <source>
        <strain evidence="7">Ex8</strain>
    </source>
</reference>
<comment type="caution">
    <text evidence="7">The sequence shown here is derived from an EMBL/GenBank/DDBJ whole genome shotgun (WGS) entry which is preliminary data.</text>
</comment>
<dbReference type="InterPro" id="IPR011701">
    <property type="entry name" value="MFS"/>
</dbReference>
<dbReference type="EMBL" id="JAJGCB010000006">
    <property type="protein sequence ID" value="KAJ8992145.1"/>
    <property type="molecule type" value="Genomic_DNA"/>
</dbReference>
<dbReference type="PANTHER" id="PTHR23502">
    <property type="entry name" value="MAJOR FACILITATOR SUPERFAMILY"/>
    <property type="match status" value="1"/>
</dbReference>
<dbReference type="InterPro" id="IPR036259">
    <property type="entry name" value="MFS_trans_sf"/>
</dbReference>
<evidence type="ECO:0000256" key="2">
    <source>
        <dbReference type="ARBA" id="ARBA00022692"/>
    </source>
</evidence>
<feature type="transmembrane region" description="Helical" evidence="5">
    <location>
        <begin position="71"/>
        <end position="93"/>
    </location>
</feature>
<sequence>MLLHCPHNHCELFALGIALYVLGFAVGPPLWAPMGELYGRRRPFIVTHVLMVAFVGATAGCKNIASLLVFRFLAGTFAASPLTNSGGVIADLFSTNKRGAATCLFAVAPFMGPVLGPIIGGFITITIGWRWVQGFCCIFIGVVAIVGTILLPETYGPVLLRRKARQLSRKSKKVYISTLEKTTGGVEAFAVFSKTMKRPWVLLFREPIVFIASIYLSILYATIYMFLPAFPIIYERGRGWNAGIGSLPFLGIAVGMGLGVTYVITDDQLRYQKLGKSVTPESRLPPAMVGAVFIPIGMFGFAWTNYPTMHWSASVVLAAPFGFGCVAVFTCILIYLVDSYTIYAASVMAATAMLRSFIGAAFPLFTTQMFTNLGIHWASSIPAFLTAACLPFPFVMYRYGPKIRMKCKYAHEAAMLMAKMQAKEYEEPVNTKVEEGAE</sequence>
<feature type="domain" description="Major facilitator superfamily (MFS) profile" evidence="6">
    <location>
        <begin position="1"/>
        <end position="404"/>
    </location>
</feature>
<proteinExistence type="predicted"/>
<organism evidence="7 8">
    <name type="scientific">Exophiala dermatitidis</name>
    <name type="common">Black yeast-like fungus</name>
    <name type="synonym">Wangiella dermatitidis</name>
    <dbReference type="NCBI Taxonomy" id="5970"/>
    <lineage>
        <taxon>Eukaryota</taxon>
        <taxon>Fungi</taxon>
        <taxon>Dikarya</taxon>
        <taxon>Ascomycota</taxon>
        <taxon>Pezizomycotina</taxon>
        <taxon>Eurotiomycetes</taxon>
        <taxon>Chaetothyriomycetidae</taxon>
        <taxon>Chaetothyriales</taxon>
        <taxon>Herpotrichiellaceae</taxon>
        <taxon>Exophiala</taxon>
    </lineage>
</organism>
<dbReference type="InterPro" id="IPR020846">
    <property type="entry name" value="MFS_dom"/>
</dbReference>
<dbReference type="Pfam" id="PF07690">
    <property type="entry name" value="MFS_1"/>
    <property type="match status" value="1"/>
</dbReference>
<feature type="transmembrane region" description="Helical" evidence="5">
    <location>
        <begin position="240"/>
        <end position="264"/>
    </location>
</feature>
<feature type="transmembrane region" description="Helical" evidence="5">
    <location>
        <begin position="12"/>
        <end position="32"/>
    </location>
</feature>
<dbReference type="PANTHER" id="PTHR23502:SF158">
    <property type="entry name" value="MULTIDRUG TRANSPORTER, PUTATIVE (AFU_ORTHOLOGUE AFUA_3G01890)-RELATED"/>
    <property type="match status" value="1"/>
</dbReference>
<dbReference type="GO" id="GO:0022857">
    <property type="term" value="F:transmembrane transporter activity"/>
    <property type="evidence" value="ECO:0007669"/>
    <property type="project" value="InterPro"/>
</dbReference>
<feature type="transmembrane region" description="Helical" evidence="5">
    <location>
        <begin position="131"/>
        <end position="152"/>
    </location>
</feature>
<feature type="transmembrane region" description="Helical" evidence="5">
    <location>
        <begin position="208"/>
        <end position="234"/>
    </location>
</feature>
<evidence type="ECO:0000313" key="8">
    <source>
        <dbReference type="Proteomes" id="UP001161757"/>
    </source>
</evidence>